<dbReference type="InterPro" id="IPR025250">
    <property type="entry name" value="DUF4199"/>
</dbReference>
<dbReference type="AlphaFoldDB" id="A0A9X1PBI2"/>
<keyword evidence="1" id="KW-0472">Membrane</keyword>
<feature type="transmembrane region" description="Helical" evidence="1">
    <location>
        <begin position="142"/>
        <end position="167"/>
    </location>
</feature>
<feature type="transmembrane region" description="Helical" evidence="1">
    <location>
        <begin position="75"/>
        <end position="98"/>
    </location>
</feature>
<evidence type="ECO:0000313" key="3">
    <source>
        <dbReference type="Proteomes" id="UP001139700"/>
    </source>
</evidence>
<name>A0A9X1PBI2_9BACT</name>
<dbReference type="Proteomes" id="UP001139700">
    <property type="component" value="Unassembled WGS sequence"/>
</dbReference>
<dbReference type="RefSeq" id="WP_234613374.1">
    <property type="nucleotide sequence ID" value="NZ_CP098806.1"/>
</dbReference>
<keyword evidence="1" id="KW-0812">Transmembrane</keyword>
<dbReference type="Pfam" id="PF13858">
    <property type="entry name" value="DUF4199"/>
    <property type="match status" value="1"/>
</dbReference>
<reference evidence="2" key="1">
    <citation type="submission" date="2021-12" db="EMBL/GenBank/DDBJ databases">
        <title>Novel species in genus Dyadobacter.</title>
        <authorList>
            <person name="Ma C."/>
        </authorList>
    </citation>
    <scope>NUCLEOTIDE SEQUENCE</scope>
    <source>
        <strain evidence="2">CY399</strain>
    </source>
</reference>
<protein>
    <submittedName>
        <fullName evidence="2">DUF4199 domain-containing protein</fullName>
    </submittedName>
</protein>
<organism evidence="2 3">
    <name type="scientific">Dyadobacter fanqingshengii</name>
    <dbReference type="NCBI Taxonomy" id="2906443"/>
    <lineage>
        <taxon>Bacteria</taxon>
        <taxon>Pseudomonadati</taxon>
        <taxon>Bacteroidota</taxon>
        <taxon>Cytophagia</taxon>
        <taxon>Cytophagales</taxon>
        <taxon>Spirosomataceae</taxon>
        <taxon>Dyadobacter</taxon>
    </lineage>
</organism>
<gene>
    <name evidence="2" type="ORF">LXM24_12310</name>
</gene>
<evidence type="ECO:0000313" key="2">
    <source>
        <dbReference type="EMBL" id="MCF0040873.1"/>
    </source>
</evidence>
<comment type="caution">
    <text evidence="2">The sequence shown here is derived from an EMBL/GenBank/DDBJ whole genome shotgun (WGS) entry which is preliminary data.</text>
</comment>
<feature type="transmembrane region" description="Helical" evidence="1">
    <location>
        <begin position="37"/>
        <end position="55"/>
    </location>
</feature>
<dbReference type="EMBL" id="JAJTTA010000002">
    <property type="protein sequence ID" value="MCF0040873.1"/>
    <property type="molecule type" value="Genomic_DNA"/>
</dbReference>
<keyword evidence="1" id="KW-1133">Transmembrane helix</keyword>
<accession>A0A9X1PBI2</accession>
<evidence type="ECO:0000256" key="1">
    <source>
        <dbReference type="SAM" id="Phobius"/>
    </source>
</evidence>
<sequence>MKKIILVCGLISGIIVSVFMVSSVAVCYSSSDFEGNMLLGYAAMLLSFSLIFVGVKNFRDKYNGGSVSFGKAFQIGLLITLIASTVYVIVWLIDYYLFVPEFMDRYTTHVMRELQREGATAQELQQKSVEMEGYREMYKSPLMVVLFTYAEILPVGLIVSLLCALILKKKPSQPLPAI</sequence>
<proteinExistence type="predicted"/>
<keyword evidence="3" id="KW-1185">Reference proteome</keyword>